<dbReference type="AlphaFoldDB" id="A0AAN8Z6G7"/>
<evidence type="ECO:0000313" key="1">
    <source>
        <dbReference type="EMBL" id="KAK6924270.1"/>
    </source>
</evidence>
<protein>
    <submittedName>
        <fullName evidence="1">Uncharacterized protein</fullName>
    </submittedName>
</protein>
<organism evidence="1 2">
    <name type="scientific">Dillenia turbinata</name>
    <dbReference type="NCBI Taxonomy" id="194707"/>
    <lineage>
        <taxon>Eukaryota</taxon>
        <taxon>Viridiplantae</taxon>
        <taxon>Streptophyta</taxon>
        <taxon>Embryophyta</taxon>
        <taxon>Tracheophyta</taxon>
        <taxon>Spermatophyta</taxon>
        <taxon>Magnoliopsida</taxon>
        <taxon>eudicotyledons</taxon>
        <taxon>Gunneridae</taxon>
        <taxon>Pentapetalae</taxon>
        <taxon>Dilleniales</taxon>
        <taxon>Dilleniaceae</taxon>
        <taxon>Dillenia</taxon>
    </lineage>
</organism>
<evidence type="ECO:0000313" key="2">
    <source>
        <dbReference type="Proteomes" id="UP001370490"/>
    </source>
</evidence>
<gene>
    <name evidence="1" type="ORF">RJ641_010470</name>
</gene>
<dbReference type="EMBL" id="JBAMMX010000017">
    <property type="protein sequence ID" value="KAK6924270.1"/>
    <property type="molecule type" value="Genomic_DNA"/>
</dbReference>
<keyword evidence="2" id="KW-1185">Reference proteome</keyword>
<dbReference type="Proteomes" id="UP001370490">
    <property type="component" value="Unassembled WGS sequence"/>
</dbReference>
<reference evidence="1 2" key="1">
    <citation type="submission" date="2023-12" db="EMBL/GenBank/DDBJ databases">
        <title>A high-quality genome assembly for Dillenia turbinata (Dilleniales).</title>
        <authorList>
            <person name="Chanderbali A."/>
        </authorList>
    </citation>
    <scope>NUCLEOTIDE SEQUENCE [LARGE SCALE GENOMIC DNA]</scope>
    <source>
        <strain evidence="1">LSX21</strain>
        <tissue evidence="1">Leaf</tissue>
    </source>
</reference>
<sequence>MPTHSCAKSANLVAQKSKGMPLIKISLNKLISPGANAAMSNLALKLFETLRSTQDSCVKEQKRSCDMTELLSAEQERNESLQCQLNSLLYSKRQKVQNATENTNNSSQPKSSDYLSSTASKNLSCISAKVSVIVKEKSLMFLSAGKLANQDVASTKTCNRVVPAYRRTKVRGALLQDVEDGDN</sequence>
<name>A0AAN8Z6G7_9MAGN</name>
<dbReference type="PANTHER" id="PTHR35770:SF1">
    <property type="entry name" value="U2 SMALL NUCLEAR RIBONUCLEOPROTEIN AUXILIARY FACTOR-LIKE PROTEIN"/>
    <property type="match status" value="1"/>
</dbReference>
<proteinExistence type="predicted"/>
<accession>A0AAN8Z6G7</accession>
<dbReference type="PANTHER" id="PTHR35770">
    <property type="entry name" value="U2 SMALL NUCLEAR RIBONUCLEOPROTEIN AUXILIARY FACTOR-LIKE PROTEIN"/>
    <property type="match status" value="1"/>
</dbReference>
<comment type="caution">
    <text evidence="1">The sequence shown here is derived from an EMBL/GenBank/DDBJ whole genome shotgun (WGS) entry which is preliminary data.</text>
</comment>